<dbReference type="AlphaFoldDB" id="A0A0V1IV88"/>
<evidence type="ECO:0000256" key="1">
    <source>
        <dbReference type="SAM" id="Phobius"/>
    </source>
</evidence>
<evidence type="ECO:0000313" key="3">
    <source>
        <dbReference type="Proteomes" id="UP000054805"/>
    </source>
</evidence>
<keyword evidence="3" id="KW-1185">Reference proteome</keyword>
<organism evidence="2 3">
    <name type="scientific">Trichinella pseudospiralis</name>
    <name type="common">Parasitic roundworm</name>
    <dbReference type="NCBI Taxonomy" id="6337"/>
    <lineage>
        <taxon>Eukaryota</taxon>
        <taxon>Metazoa</taxon>
        <taxon>Ecdysozoa</taxon>
        <taxon>Nematoda</taxon>
        <taxon>Enoplea</taxon>
        <taxon>Dorylaimia</taxon>
        <taxon>Trichinellida</taxon>
        <taxon>Trichinellidae</taxon>
        <taxon>Trichinella</taxon>
    </lineage>
</organism>
<keyword evidence="1" id="KW-0812">Transmembrane</keyword>
<accession>A0A0V1IV88</accession>
<keyword evidence="1" id="KW-0472">Membrane</keyword>
<gene>
    <name evidence="2" type="ORF">T4B_7922</name>
</gene>
<proteinExistence type="predicted"/>
<dbReference type="EMBL" id="JYDS01000081">
    <property type="protein sequence ID" value="KRZ26722.1"/>
    <property type="molecule type" value="Genomic_DNA"/>
</dbReference>
<protein>
    <submittedName>
        <fullName evidence="2">Uncharacterized protein</fullName>
    </submittedName>
</protein>
<evidence type="ECO:0000313" key="2">
    <source>
        <dbReference type="EMBL" id="KRZ26722.1"/>
    </source>
</evidence>
<feature type="transmembrane region" description="Helical" evidence="1">
    <location>
        <begin position="12"/>
        <end position="36"/>
    </location>
</feature>
<sequence>MTALGHYAADTFNECIITFHILAQLFMIIAPAQYIFCPSSSPIILINGTIFDGFLALCTFLDSSDGIHPTSEKRPFRAKNATILALKNCLFLSLLAEKFYKIDVVPIYVCLNMSGLSKQFSQKRYTVIIAT</sequence>
<name>A0A0V1IV88_TRIPS</name>
<comment type="caution">
    <text evidence="2">The sequence shown here is derived from an EMBL/GenBank/DDBJ whole genome shotgun (WGS) entry which is preliminary data.</text>
</comment>
<dbReference type="Proteomes" id="UP000054805">
    <property type="component" value="Unassembled WGS sequence"/>
</dbReference>
<reference evidence="2 3" key="1">
    <citation type="submission" date="2015-01" db="EMBL/GenBank/DDBJ databases">
        <title>Evolution of Trichinella species and genotypes.</title>
        <authorList>
            <person name="Korhonen P.K."/>
            <person name="Edoardo P."/>
            <person name="Giuseppe L.R."/>
            <person name="Gasser R.B."/>
        </authorList>
    </citation>
    <scope>NUCLEOTIDE SEQUENCE [LARGE SCALE GENOMIC DNA]</scope>
    <source>
        <strain evidence="2">ISS588</strain>
    </source>
</reference>
<keyword evidence="1" id="KW-1133">Transmembrane helix</keyword>